<dbReference type="PROSITE" id="PS51123">
    <property type="entry name" value="OMPA_2"/>
    <property type="match status" value="1"/>
</dbReference>
<protein>
    <submittedName>
        <fullName evidence="9">OmpA family protein</fullName>
    </submittedName>
</protein>
<evidence type="ECO:0000259" key="8">
    <source>
        <dbReference type="PROSITE" id="PS51123"/>
    </source>
</evidence>
<dbReference type="Gene3D" id="3.30.1330.60">
    <property type="entry name" value="OmpA-like domain"/>
    <property type="match status" value="1"/>
</dbReference>
<dbReference type="SUPFAM" id="SSF103088">
    <property type="entry name" value="OmpA-like"/>
    <property type="match status" value="1"/>
</dbReference>
<evidence type="ECO:0000256" key="7">
    <source>
        <dbReference type="SAM" id="SignalP"/>
    </source>
</evidence>
<comment type="subcellular location">
    <subcellularLocation>
        <location evidence="1">Cell outer membrane</location>
    </subcellularLocation>
</comment>
<keyword evidence="2 4" id="KW-0472">Membrane</keyword>
<evidence type="ECO:0000256" key="2">
    <source>
        <dbReference type="ARBA" id="ARBA00023136"/>
    </source>
</evidence>
<dbReference type="PRINTS" id="PR01021">
    <property type="entry name" value="OMPADOMAIN"/>
</dbReference>
<evidence type="ECO:0000256" key="5">
    <source>
        <dbReference type="SAM" id="Coils"/>
    </source>
</evidence>
<dbReference type="Proteomes" id="UP000319732">
    <property type="component" value="Unassembled WGS sequence"/>
</dbReference>
<keyword evidence="6" id="KW-1133">Transmembrane helix</keyword>
<keyword evidence="6" id="KW-0812">Transmembrane</keyword>
<gene>
    <name evidence="9" type="ORF">FKG94_19860</name>
</gene>
<dbReference type="PANTHER" id="PTHR30329">
    <property type="entry name" value="STATOR ELEMENT OF FLAGELLAR MOTOR COMPLEX"/>
    <property type="match status" value="1"/>
</dbReference>
<dbReference type="InterPro" id="IPR050330">
    <property type="entry name" value="Bact_OuterMem_StrucFunc"/>
</dbReference>
<dbReference type="InterPro" id="IPR006665">
    <property type="entry name" value="OmpA-like"/>
</dbReference>
<feature type="coiled-coil region" evidence="5">
    <location>
        <begin position="77"/>
        <end position="104"/>
    </location>
</feature>
<evidence type="ECO:0000256" key="6">
    <source>
        <dbReference type="SAM" id="Phobius"/>
    </source>
</evidence>
<evidence type="ECO:0000256" key="3">
    <source>
        <dbReference type="ARBA" id="ARBA00023237"/>
    </source>
</evidence>
<proteinExistence type="predicted"/>
<feature type="signal peptide" evidence="7">
    <location>
        <begin position="1"/>
        <end position="23"/>
    </location>
</feature>
<dbReference type="InterPro" id="IPR036737">
    <property type="entry name" value="OmpA-like_sf"/>
</dbReference>
<keyword evidence="3" id="KW-0998">Cell outer membrane</keyword>
<sequence>MKKAIAITSLVVASTLAAPASFAVNTDVKQGAVFTTTTLAGAVLGGPVGFILGALGGAYMGEQMEKADTADKTSWKLAEAEDHIAELHLQLARANTQVTDLEALAMDSLEFQVLFHTGADNLTERGKQKVATLAKFLTDNPALSVRLVGHTDPRGTDEYNNVLADHRALAVQNALEVRGITLERIERRAFGASQSTAGTGDFEQYAMERRVDIEIFDPAKTTGIAQLK</sequence>
<dbReference type="OrthoDB" id="7061829at2"/>
<feature type="chain" id="PRO_5021992744" evidence="7">
    <location>
        <begin position="24"/>
        <end position="228"/>
    </location>
</feature>
<feature type="domain" description="OmpA-like" evidence="8">
    <location>
        <begin position="102"/>
        <end position="219"/>
    </location>
</feature>
<evidence type="ECO:0000256" key="1">
    <source>
        <dbReference type="ARBA" id="ARBA00004442"/>
    </source>
</evidence>
<dbReference type="RefSeq" id="WP_142928687.1">
    <property type="nucleotide sequence ID" value="NZ_ML660100.1"/>
</dbReference>
<evidence type="ECO:0000256" key="4">
    <source>
        <dbReference type="PROSITE-ProRule" id="PRU00473"/>
    </source>
</evidence>
<feature type="transmembrane region" description="Helical" evidence="6">
    <location>
        <begin position="39"/>
        <end position="59"/>
    </location>
</feature>
<dbReference type="Pfam" id="PF00691">
    <property type="entry name" value="OmpA"/>
    <property type="match status" value="1"/>
</dbReference>
<dbReference type="InterPro" id="IPR006664">
    <property type="entry name" value="OMP_bac"/>
</dbReference>
<accession>A0A545T1R4</accession>
<dbReference type="GO" id="GO:0009279">
    <property type="term" value="C:cell outer membrane"/>
    <property type="evidence" value="ECO:0007669"/>
    <property type="project" value="UniProtKB-SubCell"/>
</dbReference>
<keyword evidence="7" id="KW-0732">Signal</keyword>
<keyword evidence="10" id="KW-1185">Reference proteome</keyword>
<keyword evidence="5" id="KW-0175">Coiled coil</keyword>
<name>A0A545T1R4_9GAMM</name>
<dbReference type="AlphaFoldDB" id="A0A545T1R4"/>
<evidence type="ECO:0000313" key="10">
    <source>
        <dbReference type="Proteomes" id="UP000319732"/>
    </source>
</evidence>
<dbReference type="PANTHER" id="PTHR30329:SF21">
    <property type="entry name" value="LIPOPROTEIN YIAD-RELATED"/>
    <property type="match status" value="1"/>
</dbReference>
<dbReference type="EMBL" id="VHSG01000022">
    <property type="protein sequence ID" value="TQV71145.1"/>
    <property type="molecule type" value="Genomic_DNA"/>
</dbReference>
<comment type="caution">
    <text evidence="9">The sequence shown here is derived from an EMBL/GenBank/DDBJ whole genome shotgun (WGS) entry which is preliminary data.</text>
</comment>
<reference evidence="9 10" key="1">
    <citation type="submission" date="2019-06" db="EMBL/GenBank/DDBJ databases">
        <title>Whole genome sequence for Cellvibrionaceae sp. R142.</title>
        <authorList>
            <person name="Wang G."/>
        </authorList>
    </citation>
    <scope>NUCLEOTIDE SEQUENCE [LARGE SCALE GENOMIC DNA]</scope>
    <source>
        <strain evidence="9 10">R142</strain>
    </source>
</reference>
<organism evidence="9 10">
    <name type="scientific">Exilibacterium tricleocarpae</name>
    <dbReference type="NCBI Taxonomy" id="2591008"/>
    <lineage>
        <taxon>Bacteria</taxon>
        <taxon>Pseudomonadati</taxon>
        <taxon>Pseudomonadota</taxon>
        <taxon>Gammaproteobacteria</taxon>
        <taxon>Cellvibrionales</taxon>
        <taxon>Cellvibrionaceae</taxon>
        <taxon>Exilibacterium</taxon>
    </lineage>
</organism>
<evidence type="ECO:0000313" key="9">
    <source>
        <dbReference type="EMBL" id="TQV71145.1"/>
    </source>
</evidence>
<dbReference type="CDD" id="cd07185">
    <property type="entry name" value="OmpA_C-like"/>
    <property type="match status" value="1"/>
</dbReference>